<dbReference type="Pfam" id="PF03466">
    <property type="entry name" value="LysR_substrate"/>
    <property type="match status" value="1"/>
</dbReference>
<evidence type="ECO:0000256" key="1">
    <source>
        <dbReference type="ARBA" id="ARBA00009437"/>
    </source>
</evidence>
<dbReference type="Gene3D" id="3.40.190.290">
    <property type="match status" value="1"/>
</dbReference>
<proteinExistence type="inferred from homology"/>
<protein>
    <submittedName>
        <fullName evidence="6">LysR family transcriptional regulator</fullName>
    </submittedName>
</protein>
<dbReference type="STRING" id="584787.GCA_001247655_00306"/>
<dbReference type="Gene3D" id="1.10.10.10">
    <property type="entry name" value="Winged helix-like DNA-binding domain superfamily/Winged helix DNA-binding domain"/>
    <property type="match status" value="1"/>
</dbReference>
<comment type="similarity">
    <text evidence="1">Belongs to the LysR transcriptional regulatory family.</text>
</comment>
<dbReference type="Proteomes" id="UP000268033">
    <property type="component" value="Unassembled WGS sequence"/>
</dbReference>
<evidence type="ECO:0000313" key="6">
    <source>
        <dbReference type="EMBL" id="ROQ28527.1"/>
    </source>
</evidence>
<keyword evidence="4" id="KW-0804">Transcription</keyword>
<name>A0A3N1PNH9_9GAMM</name>
<keyword evidence="3" id="KW-0238">DNA-binding</keyword>
<dbReference type="SUPFAM" id="SSF53850">
    <property type="entry name" value="Periplasmic binding protein-like II"/>
    <property type="match status" value="1"/>
</dbReference>
<dbReference type="GO" id="GO:0003700">
    <property type="term" value="F:DNA-binding transcription factor activity"/>
    <property type="evidence" value="ECO:0007669"/>
    <property type="project" value="InterPro"/>
</dbReference>
<dbReference type="PANTHER" id="PTHR30537:SF3">
    <property type="entry name" value="TRANSCRIPTIONAL REGULATORY PROTEIN"/>
    <property type="match status" value="1"/>
</dbReference>
<dbReference type="InterPro" id="IPR036390">
    <property type="entry name" value="WH_DNA-bd_sf"/>
</dbReference>
<dbReference type="RefSeq" id="WP_123421013.1">
    <property type="nucleotide sequence ID" value="NZ_RJUL01000003.1"/>
</dbReference>
<dbReference type="PROSITE" id="PS50931">
    <property type="entry name" value="HTH_LYSR"/>
    <property type="match status" value="1"/>
</dbReference>
<dbReference type="InterPro" id="IPR005119">
    <property type="entry name" value="LysR_subst-bd"/>
</dbReference>
<dbReference type="Pfam" id="PF00126">
    <property type="entry name" value="HTH_1"/>
    <property type="match status" value="1"/>
</dbReference>
<organism evidence="6 7">
    <name type="scientific">Gallaecimonas pentaromativorans</name>
    <dbReference type="NCBI Taxonomy" id="584787"/>
    <lineage>
        <taxon>Bacteria</taxon>
        <taxon>Pseudomonadati</taxon>
        <taxon>Pseudomonadota</taxon>
        <taxon>Gammaproteobacteria</taxon>
        <taxon>Enterobacterales</taxon>
        <taxon>Gallaecimonadaceae</taxon>
        <taxon>Gallaecimonas</taxon>
    </lineage>
</organism>
<keyword evidence="2" id="KW-0805">Transcription regulation</keyword>
<comment type="caution">
    <text evidence="6">The sequence shown here is derived from an EMBL/GenBank/DDBJ whole genome shotgun (WGS) entry which is preliminary data.</text>
</comment>
<evidence type="ECO:0000313" key="7">
    <source>
        <dbReference type="Proteomes" id="UP000268033"/>
    </source>
</evidence>
<dbReference type="PRINTS" id="PR00039">
    <property type="entry name" value="HTHLYSR"/>
</dbReference>
<feature type="domain" description="HTH lysR-type" evidence="5">
    <location>
        <begin position="11"/>
        <end position="62"/>
    </location>
</feature>
<dbReference type="InterPro" id="IPR000847">
    <property type="entry name" value="LysR_HTH_N"/>
</dbReference>
<dbReference type="GO" id="GO:0043565">
    <property type="term" value="F:sequence-specific DNA binding"/>
    <property type="evidence" value="ECO:0007669"/>
    <property type="project" value="TreeGrafter"/>
</dbReference>
<dbReference type="InterPro" id="IPR058163">
    <property type="entry name" value="LysR-type_TF_proteobact-type"/>
</dbReference>
<evidence type="ECO:0000256" key="2">
    <source>
        <dbReference type="ARBA" id="ARBA00023015"/>
    </source>
</evidence>
<dbReference type="AlphaFoldDB" id="A0A3N1PNH9"/>
<gene>
    <name evidence="6" type="ORF">EDC28_103120</name>
</gene>
<dbReference type="PANTHER" id="PTHR30537">
    <property type="entry name" value="HTH-TYPE TRANSCRIPTIONAL REGULATOR"/>
    <property type="match status" value="1"/>
</dbReference>
<evidence type="ECO:0000259" key="5">
    <source>
        <dbReference type="PROSITE" id="PS50931"/>
    </source>
</evidence>
<dbReference type="InterPro" id="IPR036388">
    <property type="entry name" value="WH-like_DNA-bd_sf"/>
</dbReference>
<sequence length="299" mass="32483">MDENISWERYRSFLAVMQHGSLSAAARALGSTQPTLGRHVAALEKQLGLVLFTRTQGGLVASKEAAALLPYAKQMASTAAALNRLASSQGKVVQGVVRVTASDIIGVEWLPPVLSRLNAQHPRLQIELDLSDHPQDLLHREADIAVRMFRPTQTQLIARKVGNIPLGLYASPHYVARRGKPSRIQDLAQHALVGFDQTTGFIRQAGKKLAVTSYDRARFALACDSNVAQMAMIKAGLGIGFCQAPLAERYHLEPVLAEQMGLALDIWVVMHEDLKSSKGCRAVFDALAEGLAEPGDYSL</sequence>
<reference evidence="6 7" key="1">
    <citation type="submission" date="2018-11" db="EMBL/GenBank/DDBJ databases">
        <title>Genomic Encyclopedia of Type Strains, Phase IV (KMG-IV): sequencing the most valuable type-strain genomes for metagenomic binning, comparative biology and taxonomic classification.</title>
        <authorList>
            <person name="Goeker M."/>
        </authorList>
    </citation>
    <scope>NUCLEOTIDE SEQUENCE [LARGE SCALE GENOMIC DNA]</scope>
    <source>
        <strain evidence="6 7">DSM 21945</strain>
    </source>
</reference>
<evidence type="ECO:0000256" key="3">
    <source>
        <dbReference type="ARBA" id="ARBA00023125"/>
    </source>
</evidence>
<dbReference type="EMBL" id="RJUL01000003">
    <property type="protein sequence ID" value="ROQ28527.1"/>
    <property type="molecule type" value="Genomic_DNA"/>
</dbReference>
<keyword evidence="7" id="KW-1185">Reference proteome</keyword>
<dbReference type="CDD" id="cd08422">
    <property type="entry name" value="PBP2_CrgA_like"/>
    <property type="match status" value="1"/>
</dbReference>
<dbReference type="GO" id="GO:0006351">
    <property type="term" value="P:DNA-templated transcription"/>
    <property type="evidence" value="ECO:0007669"/>
    <property type="project" value="TreeGrafter"/>
</dbReference>
<accession>A0A3N1PNH9</accession>
<dbReference type="SUPFAM" id="SSF46785">
    <property type="entry name" value="Winged helix' DNA-binding domain"/>
    <property type="match status" value="1"/>
</dbReference>
<evidence type="ECO:0000256" key="4">
    <source>
        <dbReference type="ARBA" id="ARBA00023163"/>
    </source>
</evidence>